<evidence type="ECO:0000313" key="1">
    <source>
        <dbReference type="EMBL" id="CAB4763042.1"/>
    </source>
</evidence>
<name>A0A6J6UTG7_9ZZZZ</name>
<accession>A0A6J6UTG7</accession>
<sequence length="59" mass="6632">MVLATSVAYVEERDACGEVVKPTWLFTMMWIVPPVRYPRSCERFRVSITTPCPANAASP</sequence>
<reference evidence="1" key="1">
    <citation type="submission" date="2020-05" db="EMBL/GenBank/DDBJ databases">
        <authorList>
            <person name="Chiriac C."/>
            <person name="Salcher M."/>
            <person name="Ghai R."/>
            <person name="Kavagutti S V."/>
        </authorList>
    </citation>
    <scope>NUCLEOTIDE SEQUENCE</scope>
</reference>
<proteinExistence type="predicted"/>
<gene>
    <name evidence="1" type="ORF">UFOPK2907_00001</name>
</gene>
<protein>
    <submittedName>
        <fullName evidence="1">Unannotated protein</fullName>
    </submittedName>
</protein>
<dbReference type="EMBL" id="CAEZZR010000001">
    <property type="protein sequence ID" value="CAB4763042.1"/>
    <property type="molecule type" value="Genomic_DNA"/>
</dbReference>
<organism evidence="1">
    <name type="scientific">freshwater metagenome</name>
    <dbReference type="NCBI Taxonomy" id="449393"/>
    <lineage>
        <taxon>unclassified sequences</taxon>
        <taxon>metagenomes</taxon>
        <taxon>ecological metagenomes</taxon>
    </lineage>
</organism>
<dbReference type="AlphaFoldDB" id="A0A6J6UTG7"/>